<organism evidence="9 10">
    <name type="scientific">Modestobacter versicolor</name>
    <dbReference type="NCBI Taxonomy" id="429133"/>
    <lineage>
        <taxon>Bacteria</taxon>
        <taxon>Bacillati</taxon>
        <taxon>Actinomycetota</taxon>
        <taxon>Actinomycetes</taxon>
        <taxon>Geodermatophilales</taxon>
        <taxon>Geodermatophilaceae</taxon>
        <taxon>Modestobacter</taxon>
    </lineage>
</organism>
<reference evidence="9 10" key="1">
    <citation type="submission" date="2018-06" db="EMBL/GenBank/DDBJ databases">
        <title>Draft genome sequence of Modestobacter versicolor CP153-2.</title>
        <authorList>
            <person name="Gundlapally S.R."/>
        </authorList>
    </citation>
    <scope>NUCLEOTIDE SEQUENCE [LARGE SCALE GENOMIC DNA]</scope>
    <source>
        <strain evidence="9 10">CP153-2</strain>
    </source>
</reference>
<feature type="transmembrane region" description="Helical" evidence="6">
    <location>
        <begin position="162"/>
        <end position="180"/>
    </location>
</feature>
<dbReference type="InterPro" id="IPR036259">
    <property type="entry name" value="MFS_trans_sf"/>
</dbReference>
<evidence type="ECO:0000256" key="2">
    <source>
        <dbReference type="ARBA" id="ARBA00022448"/>
    </source>
</evidence>
<evidence type="ECO:0000313" key="9">
    <source>
        <dbReference type="EMBL" id="PZA23153.1"/>
    </source>
</evidence>
<protein>
    <submittedName>
        <fullName evidence="8">MFS family permease</fullName>
    </submittedName>
    <submittedName>
        <fullName evidence="9">MFS transporter</fullName>
    </submittedName>
</protein>
<dbReference type="Gene3D" id="1.20.1720.10">
    <property type="entry name" value="Multidrug resistance protein D"/>
    <property type="match status" value="1"/>
</dbReference>
<dbReference type="RefSeq" id="WP_110550570.1">
    <property type="nucleotide sequence ID" value="NZ_JACIBU010000001.1"/>
</dbReference>
<feature type="transmembrane region" description="Helical" evidence="6">
    <location>
        <begin position="45"/>
        <end position="65"/>
    </location>
</feature>
<evidence type="ECO:0000313" key="8">
    <source>
        <dbReference type="EMBL" id="MBB3674569.1"/>
    </source>
</evidence>
<evidence type="ECO:0000256" key="6">
    <source>
        <dbReference type="SAM" id="Phobius"/>
    </source>
</evidence>
<dbReference type="SUPFAM" id="SSF103473">
    <property type="entry name" value="MFS general substrate transporter"/>
    <property type="match status" value="1"/>
</dbReference>
<feature type="transmembrane region" description="Helical" evidence="6">
    <location>
        <begin position="77"/>
        <end position="97"/>
    </location>
</feature>
<dbReference type="Proteomes" id="UP000247602">
    <property type="component" value="Unassembled WGS sequence"/>
</dbReference>
<dbReference type="PANTHER" id="PTHR42718">
    <property type="entry name" value="MAJOR FACILITATOR SUPERFAMILY MULTIDRUG TRANSPORTER MFSC"/>
    <property type="match status" value="1"/>
</dbReference>
<dbReference type="PROSITE" id="PS50850">
    <property type="entry name" value="MFS"/>
    <property type="match status" value="1"/>
</dbReference>
<dbReference type="AlphaFoldDB" id="A0A323VGK0"/>
<feature type="domain" description="Major facilitator superfamily (MFS) profile" evidence="7">
    <location>
        <begin position="10"/>
        <end position="437"/>
    </location>
</feature>
<evidence type="ECO:0000259" key="7">
    <source>
        <dbReference type="PROSITE" id="PS50850"/>
    </source>
</evidence>
<keyword evidence="4 6" id="KW-1133">Transmembrane helix</keyword>
<feature type="transmembrane region" description="Helical" evidence="6">
    <location>
        <begin position="348"/>
        <end position="370"/>
    </location>
</feature>
<dbReference type="Proteomes" id="UP000580718">
    <property type="component" value="Unassembled WGS sequence"/>
</dbReference>
<dbReference type="Pfam" id="PF07690">
    <property type="entry name" value="MFS_1"/>
    <property type="match status" value="1"/>
</dbReference>
<keyword evidence="3 6" id="KW-0812">Transmembrane</keyword>
<dbReference type="PRINTS" id="PR01036">
    <property type="entry name" value="TCRTETB"/>
</dbReference>
<reference evidence="8 11" key="2">
    <citation type="submission" date="2020-08" db="EMBL/GenBank/DDBJ databases">
        <title>Sequencing the genomes of 1000 actinobacteria strains.</title>
        <authorList>
            <person name="Klenk H.-P."/>
        </authorList>
    </citation>
    <scope>NUCLEOTIDE SEQUENCE [LARGE SCALE GENOMIC DNA]</scope>
    <source>
        <strain evidence="8 11">DSM 16678</strain>
    </source>
</reference>
<name>A0A323VGK0_9ACTN</name>
<comment type="subcellular location">
    <subcellularLocation>
        <location evidence="1">Cell membrane</location>
        <topology evidence="1">Multi-pass membrane protein</topology>
    </subcellularLocation>
</comment>
<feature type="transmembrane region" description="Helical" evidence="6">
    <location>
        <begin position="134"/>
        <end position="156"/>
    </location>
</feature>
<evidence type="ECO:0000256" key="3">
    <source>
        <dbReference type="ARBA" id="ARBA00022692"/>
    </source>
</evidence>
<dbReference type="PANTHER" id="PTHR42718:SF9">
    <property type="entry name" value="MAJOR FACILITATOR SUPERFAMILY MULTIDRUG TRANSPORTER MFSC"/>
    <property type="match status" value="1"/>
</dbReference>
<evidence type="ECO:0000256" key="5">
    <source>
        <dbReference type="ARBA" id="ARBA00023136"/>
    </source>
</evidence>
<feature type="transmembrane region" description="Helical" evidence="6">
    <location>
        <begin position="382"/>
        <end position="402"/>
    </location>
</feature>
<feature type="transmembrane region" description="Helical" evidence="6">
    <location>
        <begin position="256"/>
        <end position="278"/>
    </location>
</feature>
<dbReference type="OrthoDB" id="3579747at2"/>
<dbReference type="EMBL" id="JACIBU010000001">
    <property type="protein sequence ID" value="MBB3674569.1"/>
    <property type="molecule type" value="Genomic_DNA"/>
</dbReference>
<evidence type="ECO:0000313" key="10">
    <source>
        <dbReference type="Proteomes" id="UP000247602"/>
    </source>
</evidence>
<proteinExistence type="predicted"/>
<keyword evidence="5 6" id="KW-0472">Membrane</keyword>
<sequence length="445" mass="43085">MGPPTDAGRIAGLVGLLFGLAGMGSAAVAVTLPAIAADLDLTTGGVSWVISLYALMLAVATAVYGRVADLAGIRLPLVVGVGLMAAGAVLGGLAPSYPVLLGARLLQGMGAAAVPVLGMAIVSARYEGTVRTTALGQVAGTAAAVSALGPLTGGLVADWAGWRAVVVLPALGLLLVPVLWRSVPTAGTGARLDLLGAVLVAGTAAGLVLLVQSPASGAVIAAVGAALLGLGIPAVAAQVRRRPEGFLPTAVLREPVVVRSALAASAVPAAWFALLIAVPAVLAGEGWTPLHIGLALLPSALTGFLAPRLAGPLLARLRPARSLAVSGVTATVALLVAALGAATGSAPGLVAAVVLVTFAFGLGQPALMAAVGGAVPVEVRGVALGIATLVFLVGGGVGSAVVGGAGEVLGLDRSLLLLAVLPLLGALGLVPGIRADRRDPGALTP</sequence>
<dbReference type="InterPro" id="IPR020846">
    <property type="entry name" value="MFS_dom"/>
</dbReference>
<feature type="transmembrane region" description="Helical" evidence="6">
    <location>
        <begin position="414"/>
        <end position="433"/>
    </location>
</feature>
<dbReference type="GO" id="GO:0005886">
    <property type="term" value="C:plasma membrane"/>
    <property type="evidence" value="ECO:0007669"/>
    <property type="project" value="UniProtKB-SubCell"/>
</dbReference>
<evidence type="ECO:0000256" key="1">
    <source>
        <dbReference type="ARBA" id="ARBA00004651"/>
    </source>
</evidence>
<dbReference type="InterPro" id="IPR011701">
    <property type="entry name" value="MFS"/>
</dbReference>
<dbReference type="Gene3D" id="1.20.1250.20">
    <property type="entry name" value="MFS general substrate transporter like domains"/>
    <property type="match status" value="1"/>
</dbReference>
<comment type="caution">
    <text evidence="9">The sequence shown here is derived from an EMBL/GenBank/DDBJ whole genome shotgun (WGS) entry which is preliminary data.</text>
</comment>
<feature type="transmembrane region" description="Helical" evidence="6">
    <location>
        <begin position="322"/>
        <end position="342"/>
    </location>
</feature>
<dbReference type="GO" id="GO:0022857">
    <property type="term" value="F:transmembrane transporter activity"/>
    <property type="evidence" value="ECO:0007669"/>
    <property type="project" value="InterPro"/>
</dbReference>
<evidence type="ECO:0000256" key="4">
    <source>
        <dbReference type="ARBA" id="ARBA00022989"/>
    </source>
</evidence>
<keyword evidence="10" id="KW-1185">Reference proteome</keyword>
<keyword evidence="2" id="KW-0813">Transport</keyword>
<accession>A0A323VGK0</accession>
<evidence type="ECO:0000313" key="11">
    <source>
        <dbReference type="Proteomes" id="UP000580718"/>
    </source>
</evidence>
<feature type="transmembrane region" description="Helical" evidence="6">
    <location>
        <begin position="192"/>
        <end position="211"/>
    </location>
</feature>
<feature type="transmembrane region" description="Helical" evidence="6">
    <location>
        <begin position="103"/>
        <end position="122"/>
    </location>
</feature>
<gene>
    <name evidence="9" type="ORF">DMO24_01415</name>
    <name evidence="8" type="ORF">FHX36_000304</name>
</gene>
<dbReference type="EMBL" id="QKNV01000011">
    <property type="protein sequence ID" value="PZA23153.1"/>
    <property type="molecule type" value="Genomic_DNA"/>
</dbReference>
<feature type="transmembrane region" description="Helical" evidence="6">
    <location>
        <begin position="290"/>
        <end position="310"/>
    </location>
</feature>
<feature type="transmembrane region" description="Helical" evidence="6">
    <location>
        <begin position="217"/>
        <end position="236"/>
    </location>
</feature>